<name>K6Y8G9_9ALTE</name>
<keyword evidence="4" id="KW-0233">DNA recombination</keyword>
<evidence type="ECO:0000313" key="9">
    <source>
        <dbReference type="Proteomes" id="UP000006334"/>
    </source>
</evidence>
<keyword evidence="3 5" id="KW-0238">DNA-binding</keyword>
<comment type="caution">
    <text evidence="8">The sequence shown here is derived from an EMBL/GenBank/DDBJ whole genome shotgun (WGS) entry which is preliminary data.</text>
</comment>
<dbReference type="EMBL" id="BAEN01000037">
    <property type="protein sequence ID" value="GAC14502.1"/>
    <property type="molecule type" value="Genomic_DNA"/>
</dbReference>
<dbReference type="GO" id="GO:0006310">
    <property type="term" value="P:DNA recombination"/>
    <property type="evidence" value="ECO:0007669"/>
    <property type="project" value="UniProtKB-KW"/>
</dbReference>
<dbReference type="PANTHER" id="PTHR30629:SF2">
    <property type="entry name" value="PROPHAGE INTEGRASE INTS-RELATED"/>
    <property type="match status" value="1"/>
</dbReference>
<dbReference type="SUPFAM" id="SSF56349">
    <property type="entry name" value="DNA breaking-rejoining enzymes"/>
    <property type="match status" value="1"/>
</dbReference>
<dbReference type="RefSeq" id="WP_008844318.1">
    <property type="nucleotide sequence ID" value="NZ_BAEN01000037.1"/>
</dbReference>
<keyword evidence="2" id="KW-0229">DNA integration</keyword>
<feature type="domain" description="Tyr recombinase" evidence="6">
    <location>
        <begin position="208"/>
        <end position="396"/>
    </location>
</feature>
<dbReference type="InterPro" id="IPR044068">
    <property type="entry name" value="CB"/>
</dbReference>
<dbReference type="OrthoDB" id="9795573at2"/>
<dbReference type="Pfam" id="PF00589">
    <property type="entry name" value="Phage_integrase"/>
    <property type="match status" value="1"/>
</dbReference>
<evidence type="ECO:0000256" key="1">
    <source>
        <dbReference type="ARBA" id="ARBA00008857"/>
    </source>
</evidence>
<dbReference type="InterPro" id="IPR010998">
    <property type="entry name" value="Integrase_recombinase_N"/>
</dbReference>
<dbReference type="InterPro" id="IPR022000">
    <property type="entry name" value="Min27-like_integrase_DNA_bind"/>
</dbReference>
<dbReference type="PROSITE" id="PS51900">
    <property type="entry name" value="CB"/>
    <property type="match status" value="1"/>
</dbReference>
<dbReference type="Proteomes" id="UP000006334">
    <property type="component" value="Unassembled WGS sequence"/>
</dbReference>
<evidence type="ECO:0000256" key="4">
    <source>
        <dbReference type="ARBA" id="ARBA00023172"/>
    </source>
</evidence>
<dbReference type="GO" id="GO:0015074">
    <property type="term" value="P:DNA integration"/>
    <property type="evidence" value="ECO:0007669"/>
    <property type="project" value="UniProtKB-KW"/>
</dbReference>
<sequence>MFKLAIRKDSNSLYFNGTYLGFRCREYTGLKDNRENKRLMNLKLKAINEAIQRGVFRYAQFFPDSKNANDISIAEKQVARVPVNNQLQYLPQGLRQITPTLHDFADLWMDENKISWRKSHRASIEGILAKHVMPVFGAMPLETIKREHILHFRTQLSELKGKNGNGLLSNSRINKIMSTLRQVLNEAALRYDFATPYQNIKQLKNKPKDIHPFSLSEVSKILDNVRADYKNYYTVRFFTGMRTGEIDGLKWRYVDFERRLILVRETIVNGIQEDETKTLSSQREIEMSDVVFNALKSQFLATNDVSEYVFCTTTGSPLAHNNVTKRVWKPLLAKLNLEYRRPYQSRHSIATLWLAAGESPEWIAKQLGHANTMMLFTVYSRYVPNLTRQDGSAFESLLTEQL</sequence>
<dbReference type="InterPro" id="IPR002104">
    <property type="entry name" value="Integrase_catalytic"/>
</dbReference>
<organism evidence="8 9">
    <name type="scientific">Aliiglaciecola lipolytica E3</name>
    <dbReference type="NCBI Taxonomy" id="1127673"/>
    <lineage>
        <taxon>Bacteria</taxon>
        <taxon>Pseudomonadati</taxon>
        <taxon>Pseudomonadota</taxon>
        <taxon>Gammaproteobacteria</taxon>
        <taxon>Alteromonadales</taxon>
        <taxon>Alteromonadaceae</taxon>
        <taxon>Aliiglaciecola</taxon>
    </lineage>
</organism>
<gene>
    <name evidence="8" type="primary">int</name>
    <name evidence="8" type="ORF">GLIP_1874</name>
</gene>
<evidence type="ECO:0000259" key="7">
    <source>
        <dbReference type="PROSITE" id="PS51900"/>
    </source>
</evidence>
<accession>K6Y8G9</accession>
<dbReference type="GO" id="GO:0003677">
    <property type="term" value="F:DNA binding"/>
    <property type="evidence" value="ECO:0007669"/>
    <property type="project" value="UniProtKB-UniRule"/>
</dbReference>
<dbReference type="InterPro" id="IPR050808">
    <property type="entry name" value="Phage_Integrase"/>
</dbReference>
<dbReference type="AlphaFoldDB" id="K6Y8G9"/>
<evidence type="ECO:0000256" key="5">
    <source>
        <dbReference type="PROSITE-ProRule" id="PRU01248"/>
    </source>
</evidence>
<dbReference type="InterPro" id="IPR013762">
    <property type="entry name" value="Integrase-like_cat_sf"/>
</dbReference>
<comment type="similarity">
    <text evidence="1">Belongs to the 'phage' integrase family.</text>
</comment>
<feature type="domain" description="Core-binding (CB)" evidence="7">
    <location>
        <begin position="99"/>
        <end position="188"/>
    </location>
</feature>
<dbReference type="STRING" id="1127673.GLIP_1874"/>
<evidence type="ECO:0000259" key="6">
    <source>
        <dbReference type="PROSITE" id="PS51898"/>
    </source>
</evidence>
<dbReference type="Pfam" id="PF12167">
    <property type="entry name" value="Arm-DNA-bind_2"/>
    <property type="match status" value="1"/>
</dbReference>
<evidence type="ECO:0000256" key="2">
    <source>
        <dbReference type="ARBA" id="ARBA00022908"/>
    </source>
</evidence>
<evidence type="ECO:0000256" key="3">
    <source>
        <dbReference type="ARBA" id="ARBA00023125"/>
    </source>
</evidence>
<dbReference type="eggNOG" id="COG0582">
    <property type="taxonomic scope" value="Bacteria"/>
</dbReference>
<dbReference type="Pfam" id="PF14659">
    <property type="entry name" value="Phage_int_SAM_3"/>
    <property type="match status" value="1"/>
</dbReference>
<proteinExistence type="inferred from homology"/>
<dbReference type="InterPro" id="IPR011010">
    <property type="entry name" value="DNA_brk_join_enz"/>
</dbReference>
<dbReference type="Gene3D" id="1.10.443.10">
    <property type="entry name" value="Intergrase catalytic core"/>
    <property type="match status" value="1"/>
</dbReference>
<protein>
    <submittedName>
        <fullName evidence="8">Integrase</fullName>
    </submittedName>
</protein>
<dbReference type="Gene3D" id="1.10.150.130">
    <property type="match status" value="1"/>
</dbReference>
<keyword evidence="9" id="KW-1185">Reference proteome</keyword>
<reference evidence="8 9" key="1">
    <citation type="journal article" date="2017" name="Antonie Van Leeuwenhoek">
        <title>Rhizobium rhizosphaerae sp. nov., a novel species isolated from rice rhizosphere.</title>
        <authorList>
            <person name="Zhao J.J."/>
            <person name="Zhang J."/>
            <person name="Zhang R.J."/>
            <person name="Zhang C.W."/>
            <person name="Yin H.Q."/>
            <person name="Zhang X.X."/>
        </authorList>
    </citation>
    <scope>NUCLEOTIDE SEQUENCE [LARGE SCALE GENOMIC DNA]</scope>
    <source>
        <strain evidence="8 9">E3</strain>
    </source>
</reference>
<dbReference type="PANTHER" id="PTHR30629">
    <property type="entry name" value="PROPHAGE INTEGRASE"/>
    <property type="match status" value="1"/>
</dbReference>
<dbReference type="CDD" id="cd01189">
    <property type="entry name" value="INT_ICEBs1_C_like"/>
    <property type="match status" value="1"/>
</dbReference>
<dbReference type="PROSITE" id="PS51898">
    <property type="entry name" value="TYR_RECOMBINASE"/>
    <property type="match status" value="1"/>
</dbReference>
<dbReference type="InterPro" id="IPR004107">
    <property type="entry name" value="Integrase_SAM-like_N"/>
</dbReference>
<evidence type="ECO:0000313" key="8">
    <source>
        <dbReference type="EMBL" id="GAC14502.1"/>
    </source>
</evidence>